<accession>A0A195B8S9</accession>
<dbReference type="AlphaFoldDB" id="A0A195B8S9"/>
<dbReference type="Proteomes" id="UP000078540">
    <property type="component" value="Unassembled WGS sequence"/>
</dbReference>
<protein>
    <submittedName>
        <fullName evidence="1">Uncharacterized protein</fullName>
    </submittedName>
</protein>
<evidence type="ECO:0000313" key="1">
    <source>
        <dbReference type="EMBL" id="KYM80642.1"/>
    </source>
</evidence>
<name>A0A195B8S9_9HYME</name>
<proteinExistence type="predicted"/>
<evidence type="ECO:0000313" key="2">
    <source>
        <dbReference type="Proteomes" id="UP000078540"/>
    </source>
</evidence>
<keyword evidence="2" id="KW-1185">Reference proteome</keyword>
<sequence>MEEETRSWWLDGSSRRSRVGDTEALYVSPTTGAQPPYHRLSDSRELVHRIARSNSFHRETISTLPAREPRGKNDVDEAPANFVKYECNRHHDALHASLWASAFVTDLLDERSEQEFHTRSTNACRRFIAFIYMFPACIMCARVVGKRTPAVNRGNAWNHLERYHSLTIECDETPGRI</sequence>
<reference evidence="1 2" key="1">
    <citation type="submission" date="2015-09" db="EMBL/GenBank/DDBJ databases">
        <title>Atta colombica WGS genome.</title>
        <authorList>
            <person name="Nygaard S."/>
            <person name="Hu H."/>
            <person name="Boomsma J."/>
            <person name="Zhang G."/>
        </authorList>
    </citation>
    <scope>NUCLEOTIDE SEQUENCE [LARGE SCALE GENOMIC DNA]</scope>
    <source>
        <strain evidence="1">Treedump-2</strain>
        <tissue evidence="1">Whole body</tissue>
    </source>
</reference>
<gene>
    <name evidence="1" type="ORF">ALC53_08811</name>
</gene>
<organism evidence="1 2">
    <name type="scientific">Atta colombica</name>
    <dbReference type="NCBI Taxonomy" id="520822"/>
    <lineage>
        <taxon>Eukaryota</taxon>
        <taxon>Metazoa</taxon>
        <taxon>Ecdysozoa</taxon>
        <taxon>Arthropoda</taxon>
        <taxon>Hexapoda</taxon>
        <taxon>Insecta</taxon>
        <taxon>Pterygota</taxon>
        <taxon>Neoptera</taxon>
        <taxon>Endopterygota</taxon>
        <taxon>Hymenoptera</taxon>
        <taxon>Apocrita</taxon>
        <taxon>Aculeata</taxon>
        <taxon>Formicoidea</taxon>
        <taxon>Formicidae</taxon>
        <taxon>Myrmicinae</taxon>
        <taxon>Atta</taxon>
    </lineage>
</organism>
<dbReference type="EMBL" id="KQ976558">
    <property type="protein sequence ID" value="KYM80642.1"/>
    <property type="molecule type" value="Genomic_DNA"/>
</dbReference>